<dbReference type="EMBL" id="LAZR01059967">
    <property type="protein sequence ID" value="KKK66682.1"/>
    <property type="molecule type" value="Genomic_DNA"/>
</dbReference>
<protein>
    <submittedName>
        <fullName evidence="1">Uncharacterized protein</fullName>
    </submittedName>
</protein>
<proteinExistence type="predicted"/>
<organism evidence="1">
    <name type="scientific">marine sediment metagenome</name>
    <dbReference type="NCBI Taxonomy" id="412755"/>
    <lineage>
        <taxon>unclassified sequences</taxon>
        <taxon>metagenomes</taxon>
        <taxon>ecological metagenomes</taxon>
    </lineage>
</organism>
<evidence type="ECO:0000313" key="1">
    <source>
        <dbReference type="EMBL" id="KKK66682.1"/>
    </source>
</evidence>
<gene>
    <name evidence="1" type="ORF">LCGC14_2961650</name>
</gene>
<accession>A0A0F8XBY9</accession>
<name>A0A0F8XBY9_9ZZZZ</name>
<sequence length="35" mass="3962">MKVIWKQIDSGTLLLVSWDDIVADPSWLSDDRAST</sequence>
<reference evidence="1" key="1">
    <citation type="journal article" date="2015" name="Nature">
        <title>Complex archaea that bridge the gap between prokaryotes and eukaryotes.</title>
        <authorList>
            <person name="Spang A."/>
            <person name="Saw J.H."/>
            <person name="Jorgensen S.L."/>
            <person name="Zaremba-Niedzwiedzka K."/>
            <person name="Martijn J."/>
            <person name="Lind A.E."/>
            <person name="van Eijk R."/>
            <person name="Schleper C."/>
            <person name="Guy L."/>
            <person name="Ettema T.J."/>
        </authorList>
    </citation>
    <scope>NUCLEOTIDE SEQUENCE</scope>
</reference>
<dbReference type="AlphaFoldDB" id="A0A0F8XBY9"/>
<comment type="caution">
    <text evidence="1">The sequence shown here is derived from an EMBL/GenBank/DDBJ whole genome shotgun (WGS) entry which is preliminary data.</text>
</comment>
<feature type="non-terminal residue" evidence="1">
    <location>
        <position position="35"/>
    </location>
</feature>